<sequence>MTEINSDIFLKKIHPLSSIIIIITYLIVLLTVNNIIYLSIIILSIFLLARVNNVFYKIYSTLKFSILFGIIVVLFNFILNPNGETILFIIFDRTFTLESLFYGFFMAVRLIASVIVFAFANHIIEQDDAFSYFSNYIGNSALLMSMMFRLIPRLTNLFNQIKEIEILRGNNFKGNFYNMFKGYSQVINILFLTSLEESVEIAESMYSKCYGSKNRTVYHSKVFYRYDFCIIAISASINLILFLFVMMGFNDFKFYPVVINPVENISAFGLFISIIFFVYSMMIWWWKHGSNKIY</sequence>
<organism evidence="6 7">
    <name type="scientific">Caloramator mitchellensis</name>
    <dbReference type="NCBI Taxonomy" id="908809"/>
    <lineage>
        <taxon>Bacteria</taxon>
        <taxon>Bacillati</taxon>
        <taxon>Bacillota</taxon>
        <taxon>Clostridia</taxon>
        <taxon>Eubacteriales</taxon>
        <taxon>Clostridiaceae</taxon>
        <taxon>Caloramator</taxon>
    </lineage>
</organism>
<dbReference type="STRING" id="908809.ABG79_00179"/>
<feature type="transmembrane region" description="Helical" evidence="5">
    <location>
        <begin position="20"/>
        <end position="49"/>
    </location>
</feature>
<dbReference type="EMBL" id="LKHP01000001">
    <property type="protein sequence ID" value="KRQ88013.1"/>
    <property type="molecule type" value="Genomic_DNA"/>
</dbReference>
<feature type="transmembrane region" description="Helical" evidence="5">
    <location>
        <begin position="265"/>
        <end position="286"/>
    </location>
</feature>
<evidence type="ECO:0000256" key="2">
    <source>
        <dbReference type="ARBA" id="ARBA00022692"/>
    </source>
</evidence>
<evidence type="ECO:0000313" key="7">
    <source>
        <dbReference type="Proteomes" id="UP000052015"/>
    </source>
</evidence>
<keyword evidence="3 5" id="KW-1133">Transmembrane helix</keyword>
<feature type="transmembrane region" description="Helical" evidence="5">
    <location>
        <begin position="223"/>
        <end position="245"/>
    </location>
</feature>
<reference evidence="6 7" key="1">
    <citation type="submission" date="2015-09" db="EMBL/GenBank/DDBJ databases">
        <title>Draft genome sequence of a Caloramator mitchellensis, a moderate thermophile from the Great Artesian Basin of Australia.</title>
        <authorList>
            <person name="Patel B.K."/>
        </authorList>
    </citation>
    <scope>NUCLEOTIDE SEQUENCE [LARGE SCALE GENOMIC DNA]</scope>
    <source>
        <strain evidence="6 7">VF08</strain>
    </source>
</reference>
<comment type="caution">
    <text evidence="6">The sequence shown here is derived from an EMBL/GenBank/DDBJ whole genome shotgun (WGS) entry which is preliminary data.</text>
</comment>
<dbReference type="CDD" id="cd16914">
    <property type="entry name" value="EcfT"/>
    <property type="match status" value="1"/>
</dbReference>
<keyword evidence="7" id="KW-1185">Reference proteome</keyword>
<dbReference type="AlphaFoldDB" id="A0A0R3K0E9"/>
<evidence type="ECO:0000256" key="3">
    <source>
        <dbReference type="ARBA" id="ARBA00022989"/>
    </source>
</evidence>
<name>A0A0R3K0E9_CALMK</name>
<feature type="transmembrane region" description="Helical" evidence="5">
    <location>
        <begin position="100"/>
        <end position="124"/>
    </location>
</feature>
<dbReference type="InterPro" id="IPR003339">
    <property type="entry name" value="ABC/ECF_trnsptr_transmembrane"/>
</dbReference>
<protein>
    <submittedName>
        <fullName evidence="6">Energy-coupling factor transporter transmembrane protein EcfT</fullName>
    </submittedName>
</protein>
<dbReference type="GO" id="GO:0005886">
    <property type="term" value="C:plasma membrane"/>
    <property type="evidence" value="ECO:0007669"/>
    <property type="project" value="UniProtKB-ARBA"/>
</dbReference>
<evidence type="ECO:0000256" key="5">
    <source>
        <dbReference type="SAM" id="Phobius"/>
    </source>
</evidence>
<keyword evidence="2 5" id="KW-0812">Transmembrane</keyword>
<evidence type="ECO:0000313" key="6">
    <source>
        <dbReference type="EMBL" id="KRQ88013.1"/>
    </source>
</evidence>
<feature type="transmembrane region" description="Helical" evidence="5">
    <location>
        <begin position="130"/>
        <end position="151"/>
    </location>
</feature>
<comment type="subcellular location">
    <subcellularLocation>
        <location evidence="1">Membrane</location>
        <topology evidence="1">Multi-pass membrane protein</topology>
    </subcellularLocation>
</comment>
<accession>A0A0R3K0E9</accession>
<feature type="transmembrane region" description="Helical" evidence="5">
    <location>
        <begin position="61"/>
        <end position="79"/>
    </location>
</feature>
<dbReference type="OrthoDB" id="2039442at2"/>
<proteinExistence type="predicted"/>
<dbReference type="Pfam" id="PF02361">
    <property type="entry name" value="CbiQ"/>
    <property type="match status" value="1"/>
</dbReference>
<keyword evidence="4 5" id="KW-0472">Membrane</keyword>
<evidence type="ECO:0000256" key="4">
    <source>
        <dbReference type="ARBA" id="ARBA00023136"/>
    </source>
</evidence>
<dbReference type="RefSeq" id="WP_057976140.1">
    <property type="nucleotide sequence ID" value="NZ_LKHP01000001.1"/>
</dbReference>
<gene>
    <name evidence="6" type="primary">ecfT_1</name>
    <name evidence="6" type="ORF">ABG79_00179</name>
</gene>
<dbReference type="Proteomes" id="UP000052015">
    <property type="component" value="Unassembled WGS sequence"/>
</dbReference>
<evidence type="ECO:0000256" key="1">
    <source>
        <dbReference type="ARBA" id="ARBA00004141"/>
    </source>
</evidence>